<keyword evidence="2" id="KW-1185">Reference proteome</keyword>
<comment type="caution">
    <text evidence="1">The sequence shown here is derived from an EMBL/GenBank/DDBJ whole genome shotgun (WGS) entry which is preliminary data.</text>
</comment>
<name>A0AAJ0M434_9PEZI</name>
<dbReference type="EMBL" id="JAUDZG010000002">
    <property type="protein sequence ID" value="KAK3308296.1"/>
    <property type="molecule type" value="Genomic_DNA"/>
</dbReference>
<dbReference type="RefSeq" id="XP_062724076.1">
    <property type="nucleotide sequence ID" value="XM_062867361.1"/>
</dbReference>
<evidence type="ECO:0000313" key="1">
    <source>
        <dbReference type="EMBL" id="KAK3308296.1"/>
    </source>
</evidence>
<dbReference type="PANTHER" id="PTHR40619">
    <property type="entry name" value="FUNGAL STAND N-TERMINAL GOODBYE DOMAIN-CONTAINING PROTEIN"/>
    <property type="match status" value="1"/>
</dbReference>
<dbReference type="PANTHER" id="PTHR40619:SF3">
    <property type="entry name" value="FUNGAL STAND N-TERMINAL GOODBYE DOMAIN-CONTAINING PROTEIN"/>
    <property type="match status" value="1"/>
</dbReference>
<protein>
    <submittedName>
        <fullName evidence="1">Uncharacterized protein</fullName>
    </submittedName>
</protein>
<reference evidence="1" key="1">
    <citation type="journal article" date="2023" name="Mol. Phylogenet. Evol.">
        <title>Genome-scale phylogeny and comparative genomics of the fungal order Sordariales.</title>
        <authorList>
            <person name="Hensen N."/>
            <person name="Bonometti L."/>
            <person name="Westerberg I."/>
            <person name="Brannstrom I.O."/>
            <person name="Guillou S."/>
            <person name="Cros-Aarteil S."/>
            <person name="Calhoun S."/>
            <person name="Haridas S."/>
            <person name="Kuo A."/>
            <person name="Mondo S."/>
            <person name="Pangilinan J."/>
            <person name="Riley R."/>
            <person name="LaButti K."/>
            <person name="Andreopoulos B."/>
            <person name="Lipzen A."/>
            <person name="Chen C."/>
            <person name="Yan M."/>
            <person name="Daum C."/>
            <person name="Ng V."/>
            <person name="Clum A."/>
            <person name="Steindorff A."/>
            <person name="Ohm R.A."/>
            <person name="Martin F."/>
            <person name="Silar P."/>
            <person name="Natvig D.O."/>
            <person name="Lalanne C."/>
            <person name="Gautier V."/>
            <person name="Ament-Velasquez S.L."/>
            <person name="Kruys A."/>
            <person name="Hutchinson M.I."/>
            <person name="Powell A.J."/>
            <person name="Barry K."/>
            <person name="Miller A.N."/>
            <person name="Grigoriev I.V."/>
            <person name="Debuchy R."/>
            <person name="Gladieux P."/>
            <person name="Hiltunen Thoren M."/>
            <person name="Johannesson H."/>
        </authorList>
    </citation>
    <scope>NUCLEOTIDE SEQUENCE</scope>
    <source>
        <strain evidence="1">CBS 333.67</strain>
    </source>
</reference>
<dbReference type="Proteomes" id="UP001273166">
    <property type="component" value="Unassembled WGS sequence"/>
</dbReference>
<sequence length="496" mass="53717">MGQVKKTYRWLADKGGEAGDLVSKVPDMGHVSAVKAVVEVLLQAAKTASRARHTITGMVDGEDLDQTFAKIEVFLATFPDDQNIIDRSIELVACILKAVEGTIVYFLTNTFKRGAQSMPLIGNGQQPLLDTLAEIQTRSQQLINEATVSHFAATRAAMELILEDISKIELVEIETAGRIEYIIQRGTEQVLGGISELKDSSFQQADKLNEMLSMLAQSARPWPPVPFPYYPYATTQQAPVIPASTLLAVLNILGLDQTDIDVALELEGSVPPSYRNHARQIVAASQFQLWATSPGSSKLLIQGEPQRDAAQASLALSLMSASLVRGPRALNLQERIISLVFFCGQHVESDDSPSGPAAVLRSLIAQLLLQHYADATFRPEDIDLDRLARGGLAELCWLFGFLVRHVAPQKTVVCVLDGLAVYDTDSFEHDMRTVLNCLLGDLGGHVSGPAAKILATAVGGTSFDGVFGEEDESVLVLEGLTRLGEDAAMLEFDGDF</sequence>
<dbReference type="GeneID" id="87886190"/>
<dbReference type="AlphaFoldDB" id="A0AAJ0M434"/>
<evidence type="ECO:0000313" key="2">
    <source>
        <dbReference type="Proteomes" id="UP001273166"/>
    </source>
</evidence>
<proteinExistence type="predicted"/>
<organism evidence="1 2">
    <name type="scientific">Chaetomium strumarium</name>
    <dbReference type="NCBI Taxonomy" id="1170767"/>
    <lineage>
        <taxon>Eukaryota</taxon>
        <taxon>Fungi</taxon>
        <taxon>Dikarya</taxon>
        <taxon>Ascomycota</taxon>
        <taxon>Pezizomycotina</taxon>
        <taxon>Sordariomycetes</taxon>
        <taxon>Sordariomycetidae</taxon>
        <taxon>Sordariales</taxon>
        <taxon>Chaetomiaceae</taxon>
        <taxon>Chaetomium</taxon>
    </lineage>
</organism>
<accession>A0AAJ0M434</accession>
<reference evidence="1" key="2">
    <citation type="submission" date="2023-06" db="EMBL/GenBank/DDBJ databases">
        <authorList>
            <consortium name="Lawrence Berkeley National Laboratory"/>
            <person name="Mondo S.J."/>
            <person name="Hensen N."/>
            <person name="Bonometti L."/>
            <person name="Westerberg I."/>
            <person name="Brannstrom I.O."/>
            <person name="Guillou S."/>
            <person name="Cros-Aarteil S."/>
            <person name="Calhoun S."/>
            <person name="Haridas S."/>
            <person name="Kuo A."/>
            <person name="Pangilinan J."/>
            <person name="Riley R."/>
            <person name="Labutti K."/>
            <person name="Andreopoulos B."/>
            <person name="Lipzen A."/>
            <person name="Chen C."/>
            <person name="Yanf M."/>
            <person name="Daum C."/>
            <person name="Ng V."/>
            <person name="Clum A."/>
            <person name="Steindorff A."/>
            <person name="Ohm R."/>
            <person name="Martin F."/>
            <person name="Silar P."/>
            <person name="Natvig D."/>
            <person name="Lalanne C."/>
            <person name="Gautier V."/>
            <person name="Ament-Velasquez S.L."/>
            <person name="Kruys A."/>
            <person name="Hutchinson M.I."/>
            <person name="Powell A.J."/>
            <person name="Barry K."/>
            <person name="Miller A.N."/>
            <person name="Grigoriev I.V."/>
            <person name="Debuchy R."/>
            <person name="Gladieux P."/>
            <person name="Thoren M.H."/>
            <person name="Johannesson H."/>
        </authorList>
    </citation>
    <scope>NUCLEOTIDE SEQUENCE</scope>
    <source>
        <strain evidence="1">CBS 333.67</strain>
    </source>
</reference>
<gene>
    <name evidence="1" type="ORF">B0T15DRAFT_500144</name>
</gene>